<evidence type="ECO:0000313" key="3">
    <source>
        <dbReference type="Proteomes" id="UP000604046"/>
    </source>
</evidence>
<accession>A0A812JQ97</accession>
<dbReference type="EMBL" id="CAJNDS010000454">
    <property type="protein sequence ID" value="CAE7208147.1"/>
    <property type="molecule type" value="Genomic_DNA"/>
</dbReference>
<name>A0A812JQ97_9DINO</name>
<feature type="transmembrane region" description="Helical" evidence="1">
    <location>
        <begin position="26"/>
        <end position="46"/>
    </location>
</feature>
<dbReference type="AlphaFoldDB" id="A0A812JQ97"/>
<comment type="caution">
    <text evidence="2">The sequence shown here is derived from an EMBL/GenBank/DDBJ whole genome shotgun (WGS) entry which is preliminary data.</text>
</comment>
<keyword evidence="1" id="KW-0812">Transmembrane</keyword>
<keyword evidence="1" id="KW-1133">Transmembrane helix</keyword>
<keyword evidence="1" id="KW-0472">Membrane</keyword>
<dbReference type="SUPFAM" id="SSF47391">
    <property type="entry name" value="Dimerization-anchoring domain of cAMP-dependent PK regulatory subunit"/>
    <property type="match status" value="1"/>
</dbReference>
<dbReference type="Proteomes" id="UP000604046">
    <property type="component" value="Unassembled WGS sequence"/>
</dbReference>
<proteinExistence type="predicted"/>
<evidence type="ECO:0000313" key="2">
    <source>
        <dbReference type="EMBL" id="CAE7208147.1"/>
    </source>
</evidence>
<organism evidence="2 3">
    <name type="scientific">Symbiodinium natans</name>
    <dbReference type="NCBI Taxonomy" id="878477"/>
    <lineage>
        <taxon>Eukaryota</taxon>
        <taxon>Sar</taxon>
        <taxon>Alveolata</taxon>
        <taxon>Dinophyceae</taxon>
        <taxon>Suessiales</taxon>
        <taxon>Symbiodiniaceae</taxon>
        <taxon>Symbiodinium</taxon>
    </lineage>
</organism>
<protein>
    <submittedName>
        <fullName evidence="2">RIIAD1 protein</fullName>
    </submittedName>
</protein>
<keyword evidence="3" id="KW-1185">Reference proteome</keyword>
<dbReference type="OrthoDB" id="10249338at2759"/>
<gene>
    <name evidence="2" type="primary">RIIAD1</name>
    <name evidence="2" type="ORF">SNAT2548_LOCUS6768</name>
</gene>
<feature type="non-terminal residue" evidence="2">
    <location>
        <position position="1"/>
    </location>
</feature>
<sequence>MLTKQQQALAFAQNPLPASVGRNPEGVLWVLVCGMLWAISSGCFAISAPQFRKGCALDELDITKIKVNMDNEKYLLAHPEIRDMLSVFVHQVLEYKPDNILRFAGDFFTRDDLYACVKKKTEE</sequence>
<dbReference type="InterPro" id="IPR059162">
    <property type="entry name" value="RIIAD1"/>
</dbReference>
<reference evidence="2" key="1">
    <citation type="submission" date="2021-02" db="EMBL/GenBank/DDBJ databases">
        <authorList>
            <person name="Dougan E. K."/>
            <person name="Rhodes N."/>
            <person name="Thang M."/>
            <person name="Chan C."/>
        </authorList>
    </citation>
    <scope>NUCLEOTIDE SEQUENCE</scope>
</reference>
<evidence type="ECO:0000256" key="1">
    <source>
        <dbReference type="SAM" id="Phobius"/>
    </source>
</evidence>
<dbReference type="CDD" id="cd22971">
    <property type="entry name" value="DD_RIIAD1"/>
    <property type="match status" value="1"/>
</dbReference>